<organism evidence="2 3">
    <name type="scientific">Prorocentrum cordatum</name>
    <dbReference type="NCBI Taxonomy" id="2364126"/>
    <lineage>
        <taxon>Eukaryota</taxon>
        <taxon>Sar</taxon>
        <taxon>Alveolata</taxon>
        <taxon>Dinophyceae</taxon>
        <taxon>Prorocentrales</taxon>
        <taxon>Prorocentraceae</taxon>
        <taxon>Prorocentrum</taxon>
    </lineage>
</organism>
<gene>
    <name evidence="2" type="ORF">PCOR1329_LOCUS33164</name>
</gene>
<dbReference type="EMBL" id="CAUYUJ010013792">
    <property type="protein sequence ID" value="CAK0836770.1"/>
    <property type="molecule type" value="Genomic_DNA"/>
</dbReference>
<evidence type="ECO:0000256" key="1">
    <source>
        <dbReference type="SAM" id="MobiDB-lite"/>
    </source>
</evidence>
<evidence type="ECO:0000313" key="3">
    <source>
        <dbReference type="Proteomes" id="UP001189429"/>
    </source>
</evidence>
<comment type="caution">
    <text evidence="2">The sequence shown here is derived from an EMBL/GenBank/DDBJ whole genome shotgun (WGS) entry which is preliminary data.</text>
</comment>
<accession>A0ABN9SW54</accession>
<protein>
    <submittedName>
        <fullName evidence="2">Uncharacterized protein</fullName>
    </submittedName>
</protein>
<sequence length="409" mass="44245">MPTRLARWPPPSAAEAGLSLAARRRRSLRWQRGQAARAGAAAAQPRADRVRDEAATLSAAKFVMVPVLALRWTHDEVNRNMTFKRAFDRDGARGEASVYALVRDLLATWHPRRDVSLTAPEDLDEPLDVCVFDGQLWSLSNRRLAALMMFQSLVPQKVVRAQGRLCSAFSWRFYGAWQTTTAGLAVAPFRGESLHLGAPLFGAGAAGSRAPQPSSEERGTAATVLRVGRADGWPRPPCRGLSAFGDYPPATSDPVQLRWLQSQQPGAEFRAEVLVLHVPIHCSDPPEASPASQGPSPFCLLDQALRRGRACLDLDPADVCLHPDSSPGRPLLCAASLEAAARIAAAHMFQALRRHEEVTLLCRWCPGAAPRSLAAEAVALHHGEPLFPPEGAADAPAREAKRPRRAGAP</sequence>
<proteinExistence type="predicted"/>
<name>A0ABN9SW54_9DINO</name>
<feature type="region of interest" description="Disordered" evidence="1">
    <location>
        <begin position="385"/>
        <end position="409"/>
    </location>
</feature>
<evidence type="ECO:0000313" key="2">
    <source>
        <dbReference type="EMBL" id="CAK0836770.1"/>
    </source>
</evidence>
<reference evidence="2" key="1">
    <citation type="submission" date="2023-10" db="EMBL/GenBank/DDBJ databases">
        <authorList>
            <person name="Chen Y."/>
            <person name="Shah S."/>
            <person name="Dougan E. K."/>
            <person name="Thang M."/>
            <person name="Chan C."/>
        </authorList>
    </citation>
    <scope>NUCLEOTIDE SEQUENCE [LARGE SCALE GENOMIC DNA]</scope>
</reference>
<keyword evidence="3" id="KW-1185">Reference proteome</keyword>
<dbReference type="Proteomes" id="UP001189429">
    <property type="component" value="Unassembled WGS sequence"/>
</dbReference>